<proteinExistence type="predicted"/>
<sequence length="123" mass="14092">MDRCQSSGWLNNRIANMVVFRSQAINATNPQIFPSFPLAYPSLWILRAQQFISEPWQGRYEHEGLGALKRQGMNRRGKGFEPYEVNEEAYLPLNRIGTYNSVVEQSSRCIALRIMENQGLGLV</sequence>
<dbReference type="AlphaFoldDB" id="A0A8A1LJG1"/>
<organism evidence="1 2">
    <name type="scientific">Ajellomyces capsulatus (strain H88)</name>
    <name type="common">Darling's disease fungus</name>
    <name type="synonym">Histoplasma capsulatum</name>
    <dbReference type="NCBI Taxonomy" id="544711"/>
    <lineage>
        <taxon>Eukaryota</taxon>
        <taxon>Fungi</taxon>
        <taxon>Dikarya</taxon>
        <taxon>Ascomycota</taxon>
        <taxon>Pezizomycotina</taxon>
        <taxon>Eurotiomycetes</taxon>
        <taxon>Eurotiomycetidae</taxon>
        <taxon>Onygenales</taxon>
        <taxon>Ajellomycetaceae</taxon>
        <taxon>Histoplasma</taxon>
    </lineage>
</organism>
<evidence type="ECO:0000313" key="1">
    <source>
        <dbReference type="EMBL" id="QSS52773.1"/>
    </source>
</evidence>
<evidence type="ECO:0000313" key="2">
    <source>
        <dbReference type="Proteomes" id="UP000663419"/>
    </source>
</evidence>
<dbReference type="EMBL" id="CP069103">
    <property type="protein sequence ID" value="QSS52773.1"/>
    <property type="molecule type" value="Genomic_DNA"/>
</dbReference>
<dbReference type="Proteomes" id="UP000663419">
    <property type="component" value="Chromosome 2"/>
</dbReference>
<accession>A0A8A1LJG1</accession>
<reference evidence="1" key="1">
    <citation type="submission" date="2021-01" db="EMBL/GenBank/DDBJ databases">
        <title>Chromosome-level genome assembly of a human fungal pathogen reveals clustering of transcriptionally co-regulated genes.</title>
        <authorList>
            <person name="Voorhies M."/>
            <person name="Cohen S."/>
            <person name="Shea T.P."/>
            <person name="Petrus S."/>
            <person name="Munoz J.F."/>
            <person name="Poplawski S."/>
            <person name="Goldman W.E."/>
            <person name="Michael T."/>
            <person name="Cuomo C.A."/>
            <person name="Sil A."/>
            <person name="Beyhan S."/>
        </authorList>
    </citation>
    <scope>NUCLEOTIDE SEQUENCE</scope>
    <source>
        <strain evidence="1">H88</strain>
    </source>
</reference>
<dbReference type="VEuPathDB" id="FungiDB:I7I53_08506"/>
<gene>
    <name evidence="1" type="ORF">I7I53_08506</name>
</gene>
<name>A0A8A1LJG1_AJEC8</name>
<protein>
    <submittedName>
        <fullName evidence="1">Uncharacterized protein</fullName>
    </submittedName>
</protein>